<keyword evidence="6" id="KW-1185">Reference proteome</keyword>
<dbReference type="GO" id="GO:0043856">
    <property type="term" value="F:anti-sigma factor antagonist activity"/>
    <property type="evidence" value="ECO:0007669"/>
    <property type="project" value="InterPro"/>
</dbReference>
<protein>
    <recommendedName>
        <fullName evidence="2">Anti-sigma factor antagonist</fullName>
    </recommendedName>
</protein>
<proteinExistence type="inferred from homology"/>
<evidence type="ECO:0000256" key="2">
    <source>
        <dbReference type="RuleBase" id="RU003749"/>
    </source>
</evidence>
<dbReference type="Pfam" id="PF01740">
    <property type="entry name" value="STAS"/>
    <property type="match status" value="1"/>
</dbReference>
<accession>A0AAW5JNL6</accession>
<dbReference type="Gene3D" id="3.30.750.24">
    <property type="entry name" value="STAS domain"/>
    <property type="match status" value="1"/>
</dbReference>
<dbReference type="AlphaFoldDB" id="A0AAW5JNL6"/>
<reference evidence="5" key="2">
    <citation type="submission" date="2022-06" db="EMBL/GenBank/DDBJ databases">
        <title>Isolation of gut microbiota from human fecal samples.</title>
        <authorList>
            <person name="Pamer E.G."/>
            <person name="Barat B."/>
            <person name="Waligurski E."/>
            <person name="Medina S."/>
            <person name="Paddock L."/>
            <person name="Mostad J."/>
        </authorList>
    </citation>
    <scope>NUCLEOTIDE SEQUENCE</scope>
    <source>
        <strain evidence="5">DFI.9.91</strain>
    </source>
</reference>
<dbReference type="InterPro" id="IPR003658">
    <property type="entry name" value="Anti-sigma_ant"/>
</dbReference>
<dbReference type="EMBL" id="JANFYS010000015">
    <property type="protein sequence ID" value="MCQ4770460.1"/>
    <property type="molecule type" value="Genomic_DNA"/>
</dbReference>
<dbReference type="InterPro" id="IPR002645">
    <property type="entry name" value="STAS_dom"/>
</dbReference>
<reference evidence="4 6" key="1">
    <citation type="submission" date="2022-01" db="EMBL/GenBank/DDBJ databases">
        <title>Collection of gut derived symbiotic bacterial strains cultured from healthy donors.</title>
        <authorList>
            <person name="Lin H."/>
            <person name="Kohout C."/>
            <person name="Waligurski E."/>
            <person name="Pamer E.G."/>
        </authorList>
    </citation>
    <scope>NUCLEOTIDE SEQUENCE [LARGE SCALE GENOMIC DNA]</scope>
    <source>
        <strain evidence="4 6">DFI.3.7</strain>
    </source>
</reference>
<evidence type="ECO:0000259" key="3">
    <source>
        <dbReference type="PROSITE" id="PS50801"/>
    </source>
</evidence>
<dbReference type="Proteomes" id="UP001204562">
    <property type="component" value="Unassembled WGS sequence"/>
</dbReference>
<evidence type="ECO:0000313" key="6">
    <source>
        <dbReference type="Proteomes" id="UP001200313"/>
    </source>
</evidence>
<dbReference type="EMBL" id="JAKNJB010000045">
    <property type="protein sequence ID" value="MCG4528811.1"/>
    <property type="molecule type" value="Genomic_DNA"/>
</dbReference>
<comment type="similarity">
    <text evidence="1 2">Belongs to the anti-sigma-factor antagonist family.</text>
</comment>
<dbReference type="NCBIfam" id="TIGR00377">
    <property type="entry name" value="ant_ant_sig"/>
    <property type="match status" value="1"/>
</dbReference>
<dbReference type="RefSeq" id="WP_050618762.1">
    <property type="nucleotide sequence ID" value="NZ_JAKNJB010000045.1"/>
</dbReference>
<dbReference type="InterPro" id="IPR036513">
    <property type="entry name" value="STAS_dom_sf"/>
</dbReference>
<evidence type="ECO:0000256" key="1">
    <source>
        <dbReference type="ARBA" id="ARBA00009013"/>
    </source>
</evidence>
<name>A0AAW5JNL6_9FIRM</name>
<gene>
    <name evidence="4" type="ORF">L0P79_17355</name>
    <name evidence="5" type="ORF">NE579_08285</name>
</gene>
<dbReference type="PANTHER" id="PTHR33495:SF2">
    <property type="entry name" value="ANTI-SIGMA FACTOR ANTAGONIST TM_1081-RELATED"/>
    <property type="match status" value="1"/>
</dbReference>
<organism evidence="5 7">
    <name type="scientific">Intestinimonas massiliensis</name>
    <name type="common">ex Afouda et al. 2020</name>
    <dbReference type="NCBI Taxonomy" id="1673721"/>
    <lineage>
        <taxon>Bacteria</taxon>
        <taxon>Bacillati</taxon>
        <taxon>Bacillota</taxon>
        <taxon>Clostridia</taxon>
        <taxon>Eubacteriales</taxon>
        <taxon>Intestinimonas</taxon>
    </lineage>
</organism>
<dbReference type="PANTHER" id="PTHR33495">
    <property type="entry name" value="ANTI-SIGMA FACTOR ANTAGONIST TM_1081-RELATED-RELATED"/>
    <property type="match status" value="1"/>
</dbReference>
<evidence type="ECO:0000313" key="5">
    <source>
        <dbReference type="EMBL" id="MCQ4770460.1"/>
    </source>
</evidence>
<dbReference type="PROSITE" id="PS50801">
    <property type="entry name" value="STAS"/>
    <property type="match status" value="1"/>
</dbReference>
<evidence type="ECO:0000313" key="4">
    <source>
        <dbReference type="EMBL" id="MCG4528811.1"/>
    </source>
</evidence>
<feature type="domain" description="STAS" evidence="3">
    <location>
        <begin position="1"/>
        <end position="101"/>
    </location>
</feature>
<dbReference type="Proteomes" id="UP001200313">
    <property type="component" value="Unassembled WGS sequence"/>
</dbReference>
<sequence>MPVSCTAEDRVLRVTITGEVDHHRAREMMDVLDREIDMELPRRLTVDLGDVTFMDSSGIAVLLRAHRRVGLLGGTMTVQHVPDQAGKVLRAAGLDRLMKFE</sequence>
<dbReference type="SUPFAM" id="SSF52091">
    <property type="entry name" value="SpoIIaa-like"/>
    <property type="match status" value="1"/>
</dbReference>
<comment type="caution">
    <text evidence="5">The sequence shown here is derived from an EMBL/GenBank/DDBJ whole genome shotgun (WGS) entry which is preliminary data.</text>
</comment>
<evidence type="ECO:0000313" key="7">
    <source>
        <dbReference type="Proteomes" id="UP001204562"/>
    </source>
</evidence>
<dbReference type="CDD" id="cd07043">
    <property type="entry name" value="STAS_anti-anti-sigma_factors"/>
    <property type="match status" value="1"/>
</dbReference>